<dbReference type="Gene3D" id="3.40.630.30">
    <property type="match status" value="1"/>
</dbReference>
<accession>A0A7W5AYR7</accession>
<dbReference type="PANTHER" id="PTHR13355">
    <property type="entry name" value="GLUCOSAMINE 6-PHOSPHATE N-ACETYLTRANSFERASE"/>
    <property type="match status" value="1"/>
</dbReference>
<dbReference type="AlphaFoldDB" id="A0A7W5AYR7"/>
<dbReference type="InterPro" id="IPR000182">
    <property type="entry name" value="GNAT_dom"/>
</dbReference>
<dbReference type="InterPro" id="IPR016181">
    <property type="entry name" value="Acyl_CoA_acyltransferase"/>
</dbReference>
<dbReference type="PROSITE" id="PS51186">
    <property type="entry name" value="GNAT"/>
    <property type="match status" value="1"/>
</dbReference>
<organism evidence="2 3">
    <name type="scientific">Paenibacillus phyllosphaerae</name>
    <dbReference type="NCBI Taxonomy" id="274593"/>
    <lineage>
        <taxon>Bacteria</taxon>
        <taxon>Bacillati</taxon>
        <taxon>Bacillota</taxon>
        <taxon>Bacilli</taxon>
        <taxon>Bacillales</taxon>
        <taxon>Paenibacillaceae</taxon>
        <taxon>Paenibacillus</taxon>
    </lineage>
</organism>
<reference evidence="2 3" key="1">
    <citation type="submission" date="2020-08" db="EMBL/GenBank/DDBJ databases">
        <title>Genomic Encyclopedia of Type Strains, Phase III (KMG-III): the genomes of soil and plant-associated and newly described type strains.</title>
        <authorList>
            <person name="Whitman W."/>
        </authorList>
    </citation>
    <scope>NUCLEOTIDE SEQUENCE [LARGE SCALE GENOMIC DNA]</scope>
    <source>
        <strain evidence="2 3">CECT 5862</strain>
    </source>
</reference>
<protein>
    <recommendedName>
        <fullName evidence="1">N-acetyltransferase domain-containing protein</fullName>
    </recommendedName>
</protein>
<name>A0A7W5AYR7_9BACL</name>
<feature type="domain" description="N-acetyltransferase" evidence="1">
    <location>
        <begin position="6"/>
        <end position="144"/>
    </location>
</feature>
<dbReference type="SUPFAM" id="SSF55729">
    <property type="entry name" value="Acyl-CoA N-acyltransferases (Nat)"/>
    <property type="match status" value="1"/>
</dbReference>
<evidence type="ECO:0000313" key="3">
    <source>
        <dbReference type="Proteomes" id="UP000570361"/>
    </source>
</evidence>
<dbReference type="InterPro" id="IPR039143">
    <property type="entry name" value="GNPNAT1-like"/>
</dbReference>
<keyword evidence="3" id="KW-1185">Reference proteome</keyword>
<evidence type="ECO:0000259" key="1">
    <source>
        <dbReference type="PROSITE" id="PS51186"/>
    </source>
</evidence>
<comment type="caution">
    <text evidence="2">The sequence shown here is derived from an EMBL/GenBank/DDBJ whole genome shotgun (WGS) entry which is preliminary data.</text>
</comment>
<dbReference type="CDD" id="cd04301">
    <property type="entry name" value="NAT_SF"/>
    <property type="match status" value="1"/>
</dbReference>
<dbReference type="GO" id="GO:0004343">
    <property type="term" value="F:glucosamine 6-phosphate N-acetyltransferase activity"/>
    <property type="evidence" value="ECO:0007669"/>
    <property type="project" value="TreeGrafter"/>
</dbReference>
<dbReference type="EMBL" id="JACHXK010000006">
    <property type="protein sequence ID" value="MBB3111255.1"/>
    <property type="molecule type" value="Genomic_DNA"/>
</dbReference>
<proteinExistence type="predicted"/>
<dbReference type="PANTHER" id="PTHR13355:SF11">
    <property type="entry name" value="GLUCOSAMINE 6-PHOSPHATE N-ACETYLTRANSFERASE"/>
    <property type="match status" value="1"/>
</dbReference>
<evidence type="ECO:0000313" key="2">
    <source>
        <dbReference type="EMBL" id="MBB3111255.1"/>
    </source>
</evidence>
<gene>
    <name evidence="2" type="ORF">FHS18_003323</name>
</gene>
<dbReference type="Proteomes" id="UP000570361">
    <property type="component" value="Unassembled WGS sequence"/>
</dbReference>
<dbReference type="Pfam" id="PF13673">
    <property type="entry name" value="Acetyltransf_10"/>
    <property type="match status" value="1"/>
</dbReference>
<sequence length="144" mass="16541">MNMNAQAIQAVTEQEIEDVYKIRKLVFVGEQGVSEEEEYDEHEDKSDHVLIYYEGQPVGAARTRVVEDMAKMERVCILASHRKHGLGRVIMNKLEEIAKEKGLKKAKLHAQTHAEPFYEKLGYKRVSDVFYEADIPHVAMVKPL</sequence>